<accession>A0AAN9P4F2</accession>
<protein>
    <submittedName>
        <fullName evidence="1">Uncharacterized protein</fullName>
    </submittedName>
</protein>
<evidence type="ECO:0000313" key="2">
    <source>
        <dbReference type="Proteomes" id="UP001359559"/>
    </source>
</evidence>
<dbReference type="EMBL" id="JAYKXN010000005">
    <property type="protein sequence ID" value="KAK7284494.1"/>
    <property type="molecule type" value="Genomic_DNA"/>
</dbReference>
<organism evidence="1 2">
    <name type="scientific">Clitoria ternatea</name>
    <name type="common">Butterfly pea</name>
    <dbReference type="NCBI Taxonomy" id="43366"/>
    <lineage>
        <taxon>Eukaryota</taxon>
        <taxon>Viridiplantae</taxon>
        <taxon>Streptophyta</taxon>
        <taxon>Embryophyta</taxon>
        <taxon>Tracheophyta</taxon>
        <taxon>Spermatophyta</taxon>
        <taxon>Magnoliopsida</taxon>
        <taxon>eudicotyledons</taxon>
        <taxon>Gunneridae</taxon>
        <taxon>Pentapetalae</taxon>
        <taxon>rosids</taxon>
        <taxon>fabids</taxon>
        <taxon>Fabales</taxon>
        <taxon>Fabaceae</taxon>
        <taxon>Papilionoideae</taxon>
        <taxon>50 kb inversion clade</taxon>
        <taxon>NPAAA clade</taxon>
        <taxon>indigoferoid/millettioid clade</taxon>
        <taxon>Phaseoleae</taxon>
        <taxon>Clitoria</taxon>
    </lineage>
</organism>
<comment type="caution">
    <text evidence="1">The sequence shown here is derived from an EMBL/GenBank/DDBJ whole genome shotgun (WGS) entry which is preliminary data.</text>
</comment>
<dbReference type="AlphaFoldDB" id="A0AAN9P4F2"/>
<evidence type="ECO:0000313" key="1">
    <source>
        <dbReference type="EMBL" id="KAK7284494.1"/>
    </source>
</evidence>
<name>A0AAN9P4F2_CLITE</name>
<dbReference type="Proteomes" id="UP001359559">
    <property type="component" value="Unassembled WGS sequence"/>
</dbReference>
<keyword evidence="2" id="KW-1185">Reference proteome</keyword>
<sequence>MGRYTILTKGRGRVPYFSLYMDNPTRHVCPAALVSPFFLFPCTLVKHKGLNIFHLYTYIPCFLWIIG</sequence>
<gene>
    <name evidence="1" type="ORF">RJT34_19240</name>
</gene>
<reference evidence="1 2" key="1">
    <citation type="submission" date="2024-01" db="EMBL/GenBank/DDBJ databases">
        <title>The genomes of 5 underutilized Papilionoideae crops provide insights into root nodulation and disease resistance.</title>
        <authorList>
            <person name="Yuan L."/>
        </authorList>
    </citation>
    <scope>NUCLEOTIDE SEQUENCE [LARGE SCALE GENOMIC DNA]</scope>
    <source>
        <strain evidence="1">LY-2023</strain>
        <tissue evidence="1">Leaf</tissue>
    </source>
</reference>
<proteinExistence type="predicted"/>